<dbReference type="InterPro" id="IPR036967">
    <property type="entry name" value="Ribosomal_uS11_sf"/>
</dbReference>
<dbReference type="AlphaFoldDB" id="A0A8F7PYZ1"/>
<dbReference type="GO" id="GO:1990904">
    <property type="term" value="C:ribonucleoprotein complex"/>
    <property type="evidence" value="ECO:0007669"/>
    <property type="project" value="UniProtKB-KW"/>
</dbReference>
<dbReference type="Pfam" id="PF00411">
    <property type="entry name" value="Ribosomal_S11"/>
    <property type="match status" value="1"/>
</dbReference>
<reference evidence="5" key="1">
    <citation type="submission" date="2020-07" db="EMBL/GenBank/DDBJ databases">
        <title>Nitzschia anatoliensis sp. nov., a cryptic diatom species from the highly alkaline Van Lake (Turkey).</title>
        <authorList>
            <person name="Solak C.N."/>
            <person name="Gastineau R."/>
            <person name="Lemieux C."/>
            <person name="Turmel M."/>
            <person name="Gorecka E."/>
            <person name="Trobajo R."/>
            <person name="Rybak M."/>
            <person name="Yilmaz E."/>
            <person name="Witkowski A."/>
        </authorList>
    </citation>
    <scope>NUCLEOTIDE SEQUENCE</scope>
</reference>
<evidence type="ECO:0000256" key="1">
    <source>
        <dbReference type="ARBA" id="ARBA00004229"/>
    </source>
</evidence>
<keyword evidence="5" id="KW-0496">Mitochondrion</keyword>
<dbReference type="SUPFAM" id="SSF53137">
    <property type="entry name" value="Translational machinery components"/>
    <property type="match status" value="1"/>
</dbReference>
<name>A0A8F7PYZ1_9STRA</name>
<proteinExistence type="inferred from homology"/>
<gene>
    <name evidence="5" type="primary">rps11</name>
</gene>
<dbReference type="GO" id="GO:0003735">
    <property type="term" value="F:structural constituent of ribosome"/>
    <property type="evidence" value="ECO:0007669"/>
    <property type="project" value="InterPro"/>
</dbReference>
<keyword evidence="4" id="KW-0687">Ribonucleoprotein</keyword>
<dbReference type="InterPro" id="IPR001971">
    <property type="entry name" value="Ribosomal_uS11"/>
</dbReference>
<protein>
    <submittedName>
        <fullName evidence="5">Ribosomal protein S11</fullName>
    </submittedName>
</protein>
<dbReference type="EMBL" id="MT742552">
    <property type="protein sequence ID" value="QXV92929.1"/>
    <property type="molecule type" value="Genomic_DNA"/>
</dbReference>
<evidence type="ECO:0000256" key="3">
    <source>
        <dbReference type="ARBA" id="ARBA00022980"/>
    </source>
</evidence>
<evidence type="ECO:0000256" key="2">
    <source>
        <dbReference type="ARBA" id="ARBA00006194"/>
    </source>
</evidence>
<dbReference type="GO" id="GO:0005840">
    <property type="term" value="C:ribosome"/>
    <property type="evidence" value="ECO:0007669"/>
    <property type="project" value="UniProtKB-KW"/>
</dbReference>
<evidence type="ECO:0000313" key="5">
    <source>
        <dbReference type="EMBL" id="QXV92929.1"/>
    </source>
</evidence>
<accession>A0A8F7PYZ1</accession>
<dbReference type="GO" id="GO:0006412">
    <property type="term" value="P:translation"/>
    <property type="evidence" value="ECO:0007669"/>
    <property type="project" value="InterPro"/>
</dbReference>
<dbReference type="HAMAP" id="MF_01310">
    <property type="entry name" value="Ribosomal_uS11"/>
    <property type="match status" value="1"/>
</dbReference>
<organism evidence="5">
    <name type="scientific">Nitzschia anatoliensis</name>
    <dbReference type="NCBI Taxonomy" id="2862141"/>
    <lineage>
        <taxon>Eukaryota</taxon>
        <taxon>Sar</taxon>
        <taxon>Stramenopiles</taxon>
        <taxon>Ochrophyta</taxon>
        <taxon>Bacillariophyta</taxon>
        <taxon>Bacillariophyceae</taxon>
        <taxon>Bacillariophycidae</taxon>
        <taxon>Bacillariales</taxon>
        <taxon>Bacillariaceae</taxon>
        <taxon>Nitzschia</taxon>
    </lineage>
</organism>
<comment type="similarity">
    <text evidence="2">Belongs to the universal ribosomal protein uS11 family.</text>
</comment>
<sequence length="186" mass="21539">MNLSHILFSTVSSKLKLRTFLLNEEKLYVKSLQAQIESLKKIREGDYKDVSIQKNQLKSNNTQDLIIVYIINISFSKANTTIHVSDVKGNMKLFYSAGSVGLTGKQKRKRRIAALKLISLLLKKATFLNKVPVALHLKNVNSYRNIIVTKLRKHLFIRAVKSFNQVPYNGCRKKKVRRKKYTKKFR</sequence>
<comment type="subcellular location">
    <subcellularLocation>
        <location evidence="1">Plastid</location>
        <location evidence="1">Chloroplast</location>
    </subcellularLocation>
</comment>
<dbReference type="GO" id="GO:0009507">
    <property type="term" value="C:chloroplast"/>
    <property type="evidence" value="ECO:0007669"/>
    <property type="project" value="UniProtKB-SubCell"/>
</dbReference>
<evidence type="ECO:0000256" key="4">
    <source>
        <dbReference type="ARBA" id="ARBA00023274"/>
    </source>
</evidence>
<dbReference type="Gene3D" id="3.30.420.80">
    <property type="entry name" value="Ribosomal protein S11"/>
    <property type="match status" value="1"/>
</dbReference>
<geneLocation type="mitochondrion" evidence="5"/>
<keyword evidence="3 5" id="KW-0689">Ribosomal protein</keyword>